<protein>
    <submittedName>
        <fullName evidence="2">Uncharacterized protein</fullName>
    </submittedName>
</protein>
<dbReference type="Proteomes" id="UP000095286">
    <property type="component" value="Unplaced"/>
</dbReference>
<accession>A0AC35TGY0</accession>
<reference evidence="2" key="1">
    <citation type="submission" date="2016-11" db="UniProtKB">
        <authorList>
            <consortium name="WormBaseParasite"/>
        </authorList>
    </citation>
    <scope>IDENTIFICATION</scope>
    <source>
        <strain evidence="2">KR3021</strain>
    </source>
</reference>
<sequence>MNTPYFILIFLIALENVCGDKATTCKEFFHLIISANYTDILQTNYAGPCKDRECKCKSQCNFDMNKCYPDPIVTPDEGNIGSCVVEISLSRAKPMGMDKGESCDKMKNLFVKEESCDKMKNLFVKGESHNQFRKNCSVFDREFMCGIEENYR</sequence>
<evidence type="ECO:0000313" key="1">
    <source>
        <dbReference type="Proteomes" id="UP000095286"/>
    </source>
</evidence>
<evidence type="ECO:0000313" key="2">
    <source>
        <dbReference type="WBParaSite" id="RSKR_0000045933.1"/>
    </source>
</evidence>
<organism evidence="1 2">
    <name type="scientific">Rhabditophanes sp. KR3021</name>
    <dbReference type="NCBI Taxonomy" id="114890"/>
    <lineage>
        <taxon>Eukaryota</taxon>
        <taxon>Metazoa</taxon>
        <taxon>Ecdysozoa</taxon>
        <taxon>Nematoda</taxon>
        <taxon>Chromadorea</taxon>
        <taxon>Rhabditida</taxon>
        <taxon>Tylenchina</taxon>
        <taxon>Panagrolaimomorpha</taxon>
        <taxon>Strongyloidoidea</taxon>
        <taxon>Alloionematidae</taxon>
        <taxon>Rhabditophanes</taxon>
    </lineage>
</organism>
<dbReference type="WBParaSite" id="RSKR_0000045933.1">
    <property type="protein sequence ID" value="RSKR_0000045933.1"/>
    <property type="gene ID" value="RSKR_0000045933"/>
</dbReference>
<proteinExistence type="predicted"/>
<name>A0AC35TGY0_9BILA</name>